<dbReference type="EMBL" id="VOSO01000019">
    <property type="protein sequence ID" value="MCC7660525.1"/>
    <property type="molecule type" value="Genomic_DNA"/>
</dbReference>
<accession>A0ABS8J951</accession>
<keyword evidence="2" id="KW-1185">Reference proteome</keyword>
<reference evidence="1 2" key="1">
    <citation type="submission" date="2019-08" db="EMBL/GenBank/DDBJ databases">
        <title>Genome sequencing of Psyttalia spp.-associated microbial isolates reveals a potentially novel species in the Serratia genus.</title>
        <authorList>
            <person name="Tannieres-Laurent M."/>
            <person name="Sparks M.E."/>
            <person name="Blackburn M.B."/>
            <person name="Gundersen-Rindal D.E."/>
            <person name="Bon M.-C."/>
        </authorList>
    </citation>
    <scope>NUCLEOTIDE SEQUENCE [LARGE SCALE GENOMIC DNA]</scope>
    <source>
        <strain evidence="2">Pon4B</strain>
    </source>
</reference>
<sequence length="67" mass="7676">MNNETLVSKHYFMFILKNNNGSDISCVSEVIATKEQALSYFSSAVEGLNIEIIEISNEDNWKEEHNH</sequence>
<name>A0ABS8J951_9GAMM</name>
<dbReference type="RefSeq" id="WP_072271550.1">
    <property type="nucleotide sequence ID" value="NZ_VOSN01000018.1"/>
</dbReference>
<proteinExistence type="predicted"/>
<gene>
    <name evidence="1" type="ORF">FUU20_17500</name>
</gene>
<evidence type="ECO:0000313" key="2">
    <source>
        <dbReference type="Proteomes" id="UP001199135"/>
    </source>
</evidence>
<comment type="caution">
    <text evidence="1">The sequence shown here is derived from an EMBL/GenBank/DDBJ whole genome shotgun (WGS) entry which is preliminary data.</text>
</comment>
<dbReference type="Proteomes" id="UP001199135">
    <property type="component" value="Unassembled WGS sequence"/>
</dbReference>
<protein>
    <submittedName>
        <fullName evidence="1">Uncharacterized protein</fullName>
    </submittedName>
</protein>
<evidence type="ECO:0000313" key="1">
    <source>
        <dbReference type="EMBL" id="MCC7660525.1"/>
    </source>
</evidence>
<organism evidence="1 2">
    <name type="scientific">Serratia montpellierensis</name>
    <dbReference type="NCBI Taxonomy" id="2598730"/>
    <lineage>
        <taxon>Bacteria</taxon>
        <taxon>Pseudomonadati</taxon>
        <taxon>Pseudomonadota</taxon>
        <taxon>Gammaproteobacteria</taxon>
        <taxon>Enterobacterales</taxon>
        <taxon>Yersiniaceae</taxon>
        <taxon>Serratia</taxon>
    </lineage>
</organism>